<dbReference type="PANTHER" id="PTHR30371">
    <property type="entry name" value="SEC-INDEPENDENT PROTEIN TRANSLOCASE PROTEIN TATC"/>
    <property type="match status" value="1"/>
</dbReference>
<feature type="transmembrane region" description="Helical" evidence="5">
    <location>
        <begin position="104"/>
        <end position="137"/>
    </location>
</feature>
<feature type="transmembrane region" description="Helical" evidence="5">
    <location>
        <begin position="157"/>
        <end position="181"/>
    </location>
</feature>
<sequence>MNNQSNEMPFWDHLEELRWRLIKSIIVIILCGGVTYKFADTIMYWLIYPTESLFIDLNLQVLKVTSMFTVKLGVALFGGIIVGLPVIMYQFWRFISPAFEEQHGFAVFITLLFSSGFFILGMAFGYFVIIPFSLVFFTSLTAESVQVAYNFTLEGYLTYILWLLFGCGLLFQLPVVSIFFTKIGILTPAFLREYRKFAVVVFLILGAVLTPPDPVSQILIVVPMLLLYEFSILLSKLFKPKDSLV</sequence>
<reference evidence="6" key="1">
    <citation type="submission" date="2018-05" db="EMBL/GenBank/DDBJ databases">
        <authorList>
            <person name="Lanie J.A."/>
            <person name="Ng W.-L."/>
            <person name="Kazmierczak K.M."/>
            <person name="Andrzejewski T.M."/>
            <person name="Davidsen T.M."/>
            <person name="Wayne K.J."/>
            <person name="Tettelin H."/>
            <person name="Glass J.I."/>
            <person name="Rusch D."/>
            <person name="Podicherti R."/>
            <person name="Tsui H.-C.T."/>
            <person name="Winkler M.E."/>
        </authorList>
    </citation>
    <scope>NUCLEOTIDE SEQUENCE</scope>
</reference>
<keyword evidence="2 5" id="KW-0812">Transmembrane</keyword>
<gene>
    <name evidence="6" type="ORF">METZ01_LOCUS247710</name>
</gene>
<dbReference type="GO" id="GO:0033281">
    <property type="term" value="C:TAT protein transport complex"/>
    <property type="evidence" value="ECO:0007669"/>
    <property type="project" value="TreeGrafter"/>
</dbReference>
<dbReference type="Pfam" id="PF00902">
    <property type="entry name" value="TatC"/>
    <property type="match status" value="1"/>
</dbReference>
<evidence type="ECO:0000256" key="5">
    <source>
        <dbReference type="SAM" id="Phobius"/>
    </source>
</evidence>
<feature type="transmembrane region" description="Helical" evidence="5">
    <location>
        <begin position="193"/>
        <end position="209"/>
    </location>
</feature>
<protein>
    <recommendedName>
        <fullName evidence="7">Sec-independent protein translocase protein TatC</fullName>
    </recommendedName>
</protein>
<proteinExistence type="inferred from homology"/>
<comment type="subcellular location">
    <subcellularLocation>
        <location evidence="1">Membrane</location>
        <topology evidence="1">Multi-pass membrane protein</topology>
    </subcellularLocation>
</comment>
<evidence type="ECO:0000256" key="1">
    <source>
        <dbReference type="ARBA" id="ARBA00004141"/>
    </source>
</evidence>
<dbReference type="PANTHER" id="PTHR30371:SF0">
    <property type="entry name" value="SEC-INDEPENDENT PROTEIN TRANSLOCASE PROTEIN TATC, CHLOROPLASTIC-RELATED"/>
    <property type="match status" value="1"/>
</dbReference>
<keyword evidence="4 5" id="KW-0472">Membrane</keyword>
<evidence type="ECO:0000313" key="6">
    <source>
        <dbReference type="EMBL" id="SVB94856.1"/>
    </source>
</evidence>
<dbReference type="PRINTS" id="PR01840">
    <property type="entry name" value="TATCFAMILY"/>
</dbReference>
<evidence type="ECO:0000256" key="2">
    <source>
        <dbReference type="ARBA" id="ARBA00022692"/>
    </source>
</evidence>
<dbReference type="AlphaFoldDB" id="A0A382I5G6"/>
<dbReference type="EMBL" id="UINC01065321">
    <property type="protein sequence ID" value="SVB94856.1"/>
    <property type="molecule type" value="Genomic_DNA"/>
</dbReference>
<feature type="transmembrane region" description="Helical" evidence="5">
    <location>
        <begin position="215"/>
        <end position="234"/>
    </location>
</feature>
<keyword evidence="3 5" id="KW-1133">Transmembrane helix</keyword>
<organism evidence="6">
    <name type="scientific">marine metagenome</name>
    <dbReference type="NCBI Taxonomy" id="408172"/>
    <lineage>
        <taxon>unclassified sequences</taxon>
        <taxon>metagenomes</taxon>
        <taxon>ecological metagenomes</taxon>
    </lineage>
</organism>
<dbReference type="NCBIfam" id="TIGR00945">
    <property type="entry name" value="tatC"/>
    <property type="match status" value="1"/>
</dbReference>
<feature type="transmembrane region" description="Helical" evidence="5">
    <location>
        <begin position="68"/>
        <end position="92"/>
    </location>
</feature>
<dbReference type="GO" id="GO:0009977">
    <property type="term" value="F:proton motive force dependent protein transmembrane transporter activity"/>
    <property type="evidence" value="ECO:0007669"/>
    <property type="project" value="TreeGrafter"/>
</dbReference>
<dbReference type="GO" id="GO:0065002">
    <property type="term" value="P:intracellular protein transmembrane transport"/>
    <property type="evidence" value="ECO:0007669"/>
    <property type="project" value="TreeGrafter"/>
</dbReference>
<evidence type="ECO:0000256" key="4">
    <source>
        <dbReference type="ARBA" id="ARBA00023136"/>
    </source>
</evidence>
<accession>A0A382I5G6</accession>
<evidence type="ECO:0008006" key="7">
    <source>
        <dbReference type="Google" id="ProtNLM"/>
    </source>
</evidence>
<dbReference type="HAMAP" id="MF_00902">
    <property type="entry name" value="TatC"/>
    <property type="match status" value="1"/>
</dbReference>
<evidence type="ECO:0000256" key="3">
    <source>
        <dbReference type="ARBA" id="ARBA00022989"/>
    </source>
</evidence>
<name>A0A382I5G6_9ZZZZ</name>
<dbReference type="InterPro" id="IPR002033">
    <property type="entry name" value="TatC"/>
</dbReference>
<feature type="transmembrane region" description="Helical" evidence="5">
    <location>
        <begin position="21"/>
        <end position="48"/>
    </location>
</feature>
<dbReference type="GO" id="GO:0043953">
    <property type="term" value="P:protein transport by the Tat complex"/>
    <property type="evidence" value="ECO:0007669"/>
    <property type="project" value="TreeGrafter"/>
</dbReference>